<dbReference type="AlphaFoldDB" id="A0A9N9HFK1"/>
<name>A0A9N9HFK1_9GLOM</name>
<dbReference type="OrthoDB" id="5417908at2759"/>
<keyword evidence="2" id="KW-1185">Reference proteome</keyword>
<accession>A0A9N9HFK1</accession>
<gene>
    <name evidence="1" type="ORF">ALEPTO_LOCUS10567</name>
</gene>
<comment type="caution">
    <text evidence="1">The sequence shown here is derived from an EMBL/GenBank/DDBJ whole genome shotgun (WGS) entry which is preliminary data.</text>
</comment>
<dbReference type="EMBL" id="CAJVPS010012309">
    <property type="protein sequence ID" value="CAG8670142.1"/>
    <property type="molecule type" value="Genomic_DNA"/>
</dbReference>
<feature type="non-terminal residue" evidence="1">
    <location>
        <position position="1"/>
    </location>
</feature>
<evidence type="ECO:0000313" key="2">
    <source>
        <dbReference type="Proteomes" id="UP000789508"/>
    </source>
</evidence>
<proteinExistence type="predicted"/>
<organism evidence="1 2">
    <name type="scientific">Ambispora leptoticha</name>
    <dbReference type="NCBI Taxonomy" id="144679"/>
    <lineage>
        <taxon>Eukaryota</taxon>
        <taxon>Fungi</taxon>
        <taxon>Fungi incertae sedis</taxon>
        <taxon>Mucoromycota</taxon>
        <taxon>Glomeromycotina</taxon>
        <taxon>Glomeromycetes</taxon>
        <taxon>Archaeosporales</taxon>
        <taxon>Ambisporaceae</taxon>
        <taxon>Ambispora</taxon>
    </lineage>
</organism>
<protein>
    <submittedName>
        <fullName evidence="1">3794_t:CDS:1</fullName>
    </submittedName>
</protein>
<dbReference type="Proteomes" id="UP000789508">
    <property type="component" value="Unassembled WGS sequence"/>
</dbReference>
<reference evidence="1" key="1">
    <citation type="submission" date="2021-06" db="EMBL/GenBank/DDBJ databases">
        <authorList>
            <person name="Kallberg Y."/>
            <person name="Tangrot J."/>
            <person name="Rosling A."/>
        </authorList>
    </citation>
    <scope>NUCLEOTIDE SEQUENCE</scope>
    <source>
        <strain evidence="1">FL130A</strain>
    </source>
</reference>
<evidence type="ECO:0000313" key="1">
    <source>
        <dbReference type="EMBL" id="CAG8670142.1"/>
    </source>
</evidence>
<sequence>EDFQAVKQAIIDNIIKTIKESPSEWKIVEICTFDADMHGYYTLGATKGYQE</sequence>